<sequence>MAKEAIGLVKDAEARAKALIQDAIQASRKSKQEAEISAEQEYNNIISQAKEEAERIKNKAIKEGESIAEPILKKGIDEGKALNNLTSKDLDSAVNIIIERIVNANGNS</sequence>
<accession>A0A1M6CLQ7</accession>
<gene>
    <name evidence="2" type="ORF">SAMN02745176_00841</name>
</gene>
<evidence type="ECO:0000313" key="2">
    <source>
        <dbReference type="EMBL" id="SHI61920.1"/>
    </source>
</evidence>
<evidence type="ECO:0000313" key="3">
    <source>
        <dbReference type="Proteomes" id="UP000184442"/>
    </source>
</evidence>
<dbReference type="OrthoDB" id="88479at2"/>
<protein>
    <submittedName>
        <fullName evidence="2">V/A-type H+-transporting ATPase subunit G/H</fullName>
    </submittedName>
</protein>
<reference evidence="2 3" key="1">
    <citation type="submission" date="2016-11" db="EMBL/GenBank/DDBJ databases">
        <authorList>
            <person name="Jaros S."/>
            <person name="Januszkiewicz K."/>
            <person name="Wedrychowicz H."/>
        </authorList>
    </citation>
    <scope>NUCLEOTIDE SEQUENCE [LARGE SCALE GENOMIC DNA]</scope>
    <source>
        <strain evidence="2 3">DSM 19022</strain>
    </source>
</reference>
<dbReference type="EMBL" id="FQZS01000005">
    <property type="protein sequence ID" value="SHI61920.1"/>
    <property type="molecule type" value="Genomic_DNA"/>
</dbReference>
<evidence type="ECO:0000256" key="1">
    <source>
        <dbReference type="SAM" id="Coils"/>
    </source>
</evidence>
<name>A0A1M6CLQ7_9FIRM</name>
<dbReference type="Proteomes" id="UP000184442">
    <property type="component" value="Unassembled WGS sequence"/>
</dbReference>
<feature type="coiled-coil region" evidence="1">
    <location>
        <begin position="2"/>
        <end position="59"/>
    </location>
</feature>
<dbReference type="AlphaFoldDB" id="A0A1M6CLQ7"/>
<dbReference type="STRING" id="1122184.SAMN02745176_00841"/>
<organism evidence="2 3">
    <name type="scientific">Lutispora thermophila DSM 19022</name>
    <dbReference type="NCBI Taxonomy" id="1122184"/>
    <lineage>
        <taxon>Bacteria</taxon>
        <taxon>Bacillati</taxon>
        <taxon>Bacillota</taxon>
        <taxon>Clostridia</taxon>
        <taxon>Lutisporales</taxon>
        <taxon>Lutisporaceae</taxon>
        <taxon>Lutispora</taxon>
    </lineage>
</organism>
<keyword evidence="1" id="KW-0175">Coiled coil</keyword>
<dbReference type="RefSeq" id="WP_073024852.1">
    <property type="nucleotide sequence ID" value="NZ_FQZS01000005.1"/>
</dbReference>
<proteinExistence type="predicted"/>
<keyword evidence="3" id="KW-1185">Reference proteome</keyword>